<protein>
    <submittedName>
        <fullName evidence="1">Uncharacterized protein</fullName>
    </submittedName>
</protein>
<dbReference type="EMBL" id="AMFJ01000252">
    <property type="protein sequence ID" value="EKE28999.1"/>
    <property type="molecule type" value="Genomic_DNA"/>
</dbReference>
<gene>
    <name evidence="1" type="ORF">ACD_2C00252G0003</name>
</gene>
<name>K2GFB6_9BACT</name>
<feature type="non-terminal residue" evidence="1">
    <location>
        <position position="32"/>
    </location>
</feature>
<organism evidence="1">
    <name type="scientific">uncultured bacterium</name>
    <name type="common">gcode 4</name>
    <dbReference type="NCBI Taxonomy" id="1234023"/>
    <lineage>
        <taxon>Bacteria</taxon>
        <taxon>environmental samples</taxon>
    </lineage>
</organism>
<reference evidence="1" key="1">
    <citation type="journal article" date="2012" name="Science">
        <title>Fermentation, hydrogen, and sulfur metabolism in multiple uncultivated bacterial phyla.</title>
        <authorList>
            <person name="Wrighton K.C."/>
            <person name="Thomas B.C."/>
            <person name="Sharon I."/>
            <person name="Miller C.S."/>
            <person name="Castelle C.J."/>
            <person name="VerBerkmoes N.C."/>
            <person name="Wilkins M.J."/>
            <person name="Hettich R.L."/>
            <person name="Lipton M.S."/>
            <person name="Williams K.H."/>
            <person name="Long P.E."/>
            <person name="Banfield J.F."/>
        </authorList>
    </citation>
    <scope>NUCLEOTIDE SEQUENCE [LARGE SCALE GENOMIC DNA]</scope>
</reference>
<dbReference type="AlphaFoldDB" id="K2GFB6"/>
<proteinExistence type="predicted"/>
<sequence>MQSLEIRWHLRKTKNPNCNLMISKSLTHESGF</sequence>
<evidence type="ECO:0000313" key="1">
    <source>
        <dbReference type="EMBL" id="EKE28999.1"/>
    </source>
</evidence>
<comment type="caution">
    <text evidence="1">The sequence shown here is derived from an EMBL/GenBank/DDBJ whole genome shotgun (WGS) entry which is preliminary data.</text>
</comment>
<accession>K2GFB6</accession>